<dbReference type="RefSeq" id="WP_143776095.1">
    <property type="nucleotide sequence ID" value="NZ_VKKU01000001.1"/>
</dbReference>
<dbReference type="Pfam" id="PF13240">
    <property type="entry name" value="Zn_Ribbon_1"/>
    <property type="match status" value="1"/>
</dbReference>
<keyword evidence="4" id="KW-1185">Reference proteome</keyword>
<name>A0A553WKD7_9SPHN</name>
<organism evidence="3 4">
    <name type="scientific">Sphingorhabdus contaminans</name>
    <dbReference type="NCBI Taxonomy" id="1343899"/>
    <lineage>
        <taxon>Bacteria</taxon>
        <taxon>Pseudomonadati</taxon>
        <taxon>Pseudomonadota</taxon>
        <taxon>Alphaproteobacteria</taxon>
        <taxon>Sphingomonadales</taxon>
        <taxon>Sphingomonadaceae</taxon>
        <taxon>Sphingorhabdus</taxon>
    </lineage>
</organism>
<dbReference type="EMBL" id="VKKU01000001">
    <property type="protein sequence ID" value="TSB05179.1"/>
    <property type="molecule type" value="Genomic_DNA"/>
</dbReference>
<keyword evidence="1" id="KW-0812">Transmembrane</keyword>
<gene>
    <name evidence="3" type="ORF">FOM92_07370</name>
</gene>
<comment type="caution">
    <text evidence="3">The sequence shown here is derived from an EMBL/GenBank/DDBJ whole genome shotgun (WGS) entry which is preliminary data.</text>
</comment>
<feature type="domain" description="Zinc-ribbon" evidence="2">
    <location>
        <begin position="4"/>
        <end position="26"/>
    </location>
</feature>
<evidence type="ECO:0000313" key="3">
    <source>
        <dbReference type="EMBL" id="TSB05179.1"/>
    </source>
</evidence>
<protein>
    <submittedName>
        <fullName evidence="3">Zinc ribbon domain-containing protein</fullName>
    </submittedName>
</protein>
<feature type="transmembrane region" description="Helical" evidence="1">
    <location>
        <begin position="74"/>
        <end position="96"/>
    </location>
</feature>
<dbReference type="InterPro" id="IPR026870">
    <property type="entry name" value="Zinc_ribbon_dom"/>
</dbReference>
<evidence type="ECO:0000259" key="2">
    <source>
        <dbReference type="Pfam" id="PF13240"/>
    </source>
</evidence>
<dbReference type="AlphaFoldDB" id="A0A553WKD7"/>
<evidence type="ECO:0000313" key="4">
    <source>
        <dbReference type="Proteomes" id="UP000320160"/>
    </source>
</evidence>
<reference evidence="3 4" key="1">
    <citation type="submission" date="2019-07" db="EMBL/GenBank/DDBJ databases">
        <authorList>
            <person name="Park M."/>
        </authorList>
    </citation>
    <scope>NUCLEOTIDE SEQUENCE [LARGE SCALE GENOMIC DNA]</scope>
    <source>
        <strain evidence="3 4">KCTC32445</strain>
    </source>
</reference>
<keyword evidence="1" id="KW-1133">Transmembrane helix</keyword>
<proteinExistence type="predicted"/>
<accession>A0A553WKD7</accession>
<keyword evidence="1" id="KW-0472">Membrane</keyword>
<evidence type="ECO:0000256" key="1">
    <source>
        <dbReference type="SAM" id="Phobius"/>
    </source>
</evidence>
<dbReference type="OrthoDB" id="7592600at2"/>
<dbReference type="Proteomes" id="UP000320160">
    <property type="component" value="Unassembled WGS sequence"/>
</dbReference>
<sequence>MVTFCTSCGTANPPTAHYCSKCGSPLGAVETAADEPASPASVPLASAAIRGLEAASNTEKVEPISKSSSQKKRWLFPAVAAGGVLAVGALYFWLFILDDLGSNTGEKTTASTAVDATLESKQLFAMTEANIRDRATTVGSQILGKLPRGSAVTGVVKLGMDGSSEWLELSDGKGFIAVINLSEFQPPEISKPLNDRVWTADSALDIWIQPDTTSGLLERVSSGTRLTLAGLTTNDFIEVKLGKGGVGYLADGAAILARLGGKPVAIRFNPQTCSFGSDIDAEFAKIAARLRAQWAELESKEFVDEEAREKAYAAAEGKSAYVKLQRSFEGLSLTAIGQHYEAQSLYFSDPAAKVIETFRSKGYRVGADGTFPSTELYAGISATRGEGAAYGKSELGCGV</sequence>